<keyword evidence="3" id="KW-1185">Reference proteome</keyword>
<accession>A0A2N5M637</accession>
<feature type="transmembrane region" description="Helical" evidence="1">
    <location>
        <begin position="70"/>
        <end position="92"/>
    </location>
</feature>
<dbReference type="AlphaFoldDB" id="A0A2N5M637"/>
<dbReference type="RefSeq" id="WP_101642064.1">
    <property type="nucleotide sequence ID" value="NZ_PGUY01000033.1"/>
</dbReference>
<keyword evidence="1" id="KW-0812">Transmembrane</keyword>
<keyword evidence="1" id="KW-0472">Membrane</keyword>
<dbReference type="EMBL" id="PGUY01000033">
    <property type="protein sequence ID" value="PLT29828.1"/>
    <property type="molecule type" value="Genomic_DNA"/>
</dbReference>
<proteinExistence type="predicted"/>
<evidence type="ECO:0000313" key="2">
    <source>
        <dbReference type="EMBL" id="PLT29828.1"/>
    </source>
</evidence>
<dbReference type="Proteomes" id="UP000234748">
    <property type="component" value="Unassembled WGS sequence"/>
</dbReference>
<dbReference type="OrthoDB" id="9842793at2"/>
<comment type="caution">
    <text evidence="2">The sequence shown here is derived from an EMBL/GenBank/DDBJ whole genome shotgun (WGS) entry which is preliminary data.</text>
</comment>
<evidence type="ECO:0000313" key="3">
    <source>
        <dbReference type="Proteomes" id="UP000234748"/>
    </source>
</evidence>
<organism evidence="2 3">
    <name type="scientific">Peribacillus deserti</name>
    <dbReference type="NCBI Taxonomy" id="673318"/>
    <lineage>
        <taxon>Bacteria</taxon>
        <taxon>Bacillati</taxon>
        <taxon>Bacillota</taxon>
        <taxon>Bacilli</taxon>
        <taxon>Bacillales</taxon>
        <taxon>Bacillaceae</taxon>
        <taxon>Peribacillus</taxon>
    </lineage>
</organism>
<keyword evidence="1" id="KW-1133">Transmembrane helix</keyword>
<protein>
    <submittedName>
        <fullName evidence="2">Uncharacterized protein</fullName>
    </submittedName>
</protein>
<name>A0A2N5M637_9BACI</name>
<evidence type="ECO:0000256" key="1">
    <source>
        <dbReference type="SAM" id="Phobius"/>
    </source>
</evidence>
<reference evidence="2 3" key="1">
    <citation type="submission" date="2017-11" db="EMBL/GenBank/DDBJ databases">
        <title>Comparitive Functional Genomics of Dry Heat Resistant strains isolated from the Viking Spacecraft.</title>
        <authorList>
            <person name="Seuylemezian A."/>
            <person name="Cooper K."/>
            <person name="Vaishampayan P."/>
        </authorList>
    </citation>
    <scope>NUCLEOTIDE SEQUENCE [LARGE SCALE GENOMIC DNA]</scope>
    <source>
        <strain evidence="2 3">V1-29</strain>
    </source>
</reference>
<sequence>MESRYSSVLRKYARNLKRKLKLSLSFFSDNIVNIIVLIIVIGIFVAAFEIQIASKNASSIVDSEFWINTMLPNIMADMIGIVFTSFFIAGLFTRNNKRSQLKIMHSVFGQQYNKLISMLCRNILVIVKRDDIYLSFQKDDRTVYQDLSLVVKDIEGFIDYSSFNRSFRIWDVTSGSSLWDTYIDMIPKIEKYNNDIWVVLGEIDLLAKEEAKYAIFLSLMDQGSTEYQSTLETHNKYKNELKSKSRLLLKFPKNNELSQVELKESLDALRKFFNSSIQEFIKMNGLVLPMEIRYSFAQVQKALNRFIYSMKVYYFPNEYNHLSEGNIESLRIKKKKESLTAIIDLSEELLNLSKYFNTVDD</sequence>
<feature type="transmembrane region" description="Helical" evidence="1">
    <location>
        <begin position="20"/>
        <end position="50"/>
    </location>
</feature>
<gene>
    <name evidence="2" type="ORF">CUU66_11030</name>
</gene>